<dbReference type="EC" id="2.4.2.31" evidence="3"/>
<evidence type="ECO:0000313" key="11">
    <source>
        <dbReference type="EMBL" id="MBO0357023.1"/>
    </source>
</evidence>
<comment type="subcellular location">
    <subcellularLocation>
        <location evidence="1">Secreted</location>
    </subcellularLocation>
</comment>
<dbReference type="InterPro" id="IPR041408">
    <property type="entry name" value="Hcp_Tssd"/>
</dbReference>
<keyword evidence="5" id="KW-0800">Toxin</keyword>
<dbReference type="GO" id="GO:0033104">
    <property type="term" value="C:type VI protein secretion system complex"/>
    <property type="evidence" value="ECO:0007669"/>
    <property type="project" value="InterPro"/>
</dbReference>
<evidence type="ECO:0000256" key="6">
    <source>
        <dbReference type="ARBA" id="ARBA00022676"/>
    </source>
</evidence>
<dbReference type="GO" id="GO:0106274">
    <property type="term" value="F:NAD+-protein-arginine ADP-ribosyltransferase activity"/>
    <property type="evidence" value="ECO:0007669"/>
    <property type="project" value="UniProtKB-EC"/>
</dbReference>
<protein>
    <recommendedName>
        <fullName evidence="3">NAD(+)--protein-arginine ADP-ribosyltransferase</fullName>
        <ecNumber evidence="3">2.4.2.31</ecNumber>
    </recommendedName>
</protein>
<evidence type="ECO:0000313" key="12">
    <source>
        <dbReference type="Proteomes" id="UP000664144"/>
    </source>
</evidence>
<dbReference type="Proteomes" id="UP000664144">
    <property type="component" value="Unassembled WGS sequence"/>
</dbReference>
<evidence type="ECO:0000256" key="10">
    <source>
        <dbReference type="ARBA" id="ARBA00047597"/>
    </source>
</evidence>
<dbReference type="Gene3D" id="3.90.176.10">
    <property type="entry name" value="Toxin ADP-ribosyltransferase, Chain A, domain 1"/>
    <property type="match status" value="1"/>
</dbReference>
<comment type="catalytic activity">
    <reaction evidence="10">
        <text>L-arginyl-[protein] + NAD(+) = N(omega)-(ADP-D-ribosyl)-L-arginyl-[protein] + nicotinamide + H(+)</text>
        <dbReference type="Rhea" id="RHEA:19149"/>
        <dbReference type="Rhea" id="RHEA-COMP:10532"/>
        <dbReference type="Rhea" id="RHEA-COMP:15087"/>
        <dbReference type="ChEBI" id="CHEBI:15378"/>
        <dbReference type="ChEBI" id="CHEBI:17154"/>
        <dbReference type="ChEBI" id="CHEBI:29965"/>
        <dbReference type="ChEBI" id="CHEBI:57540"/>
        <dbReference type="ChEBI" id="CHEBI:142554"/>
        <dbReference type="EC" id="2.4.2.31"/>
    </reaction>
</comment>
<dbReference type="Pfam" id="PF01129">
    <property type="entry name" value="ART"/>
    <property type="match status" value="1"/>
</dbReference>
<gene>
    <name evidence="11" type="ORF">J0X19_03620</name>
</gene>
<dbReference type="PROSITE" id="PS51996">
    <property type="entry name" value="TR_MART"/>
    <property type="match status" value="1"/>
</dbReference>
<evidence type="ECO:0000256" key="7">
    <source>
        <dbReference type="ARBA" id="ARBA00022679"/>
    </source>
</evidence>
<organism evidence="11 12">
    <name type="scientific">Hymenobacter telluris</name>
    <dbReference type="NCBI Taxonomy" id="2816474"/>
    <lineage>
        <taxon>Bacteria</taxon>
        <taxon>Pseudomonadati</taxon>
        <taxon>Bacteroidota</taxon>
        <taxon>Cytophagia</taxon>
        <taxon>Cytophagales</taxon>
        <taxon>Hymenobacteraceae</taxon>
        <taxon>Hymenobacter</taxon>
    </lineage>
</organism>
<evidence type="ECO:0000256" key="1">
    <source>
        <dbReference type="ARBA" id="ARBA00004613"/>
    </source>
</evidence>
<reference evidence="11" key="1">
    <citation type="submission" date="2021-03" db="EMBL/GenBank/DDBJ databases">
        <authorList>
            <person name="Kim M.K."/>
        </authorList>
    </citation>
    <scope>NUCLEOTIDE SEQUENCE</scope>
    <source>
        <strain evidence="11">BT186</strain>
    </source>
</reference>
<dbReference type="GO" id="GO:0003950">
    <property type="term" value="F:NAD+ poly-ADP-ribosyltransferase activity"/>
    <property type="evidence" value="ECO:0007669"/>
    <property type="project" value="TreeGrafter"/>
</dbReference>
<keyword evidence="12" id="KW-1185">Reference proteome</keyword>
<proteinExistence type="inferred from homology"/>
<name>A0A939EW68_9BACT</name>
<dbReference type="RefSeq" id="WP_206981239.1">
    <property type="nucleotide sequence ID" value="NZ_JAFLQZ010000002.1"/>
</dbReference>
<sequence>MINASFEGTLYLSSLNLRLPIQRSYYQWQQQQDHRGRPSSKVRFGSLLIEVLANQAQLAELSQAASDPYVVLDGHAAYQRTDGQGTFINVWFREASLHRFTEYFDATGTNGTEPSWVVQFALAPQEMGRDSGGAGEFVMPAPGTHGLPVAVATAASALMQKLPVTDVELLFSNNTLIEIRNQIASGTIKREYPDLISAEEQAVIAFYTTGEGYRNFNLALRGEQPMTPFFTAQEKVLNAALDKLPKFQEWVVRGTGQSEVDRFKNAEVGDVLEYENFVSSSLEEVIADDFMYRKQGEYVLRIKSKTGVNITEMSMAKAEDEVLFKSKKSFKVTAKSYRPRFTEDDPLVKEIYLEEV</sequence>
<dbReference type="AlphaFoldDB" id="A0A939EW68"/>
<keyword evidence="8" id="KW-0548">Nucleotidyltransferase</keyword>
<keyword evidence="6" id="KW-0328">Glycosyltransferase</keyword>
<keyword evidence="7" id="KW-0808">Transferase</keyword>
<dbReference type="GO" id="GO:0005576">
    <property type="term" value="C:extracellular region"/>
    <property type="evidence" value="ECO:0007669"/>
    <property type="project" value="UniProtKB-SubCell"/>
</dbReference>
<dbReference type="PANTHER" id="PTHR10339:SF25">
    <property type="entry name" value="SECRETED EXOENZYME S"/>
    <property type="match status" value="1"/>
</dbReference>
<keyword evidence="9" id="KW-0843">Virulence</keyword>
<dbReference type="EMBL" id="JAFLQZ010000002">
    <property type="protein sequence ID" value="MBO0357023.1"/>
    <property type="molecule type" value="Genomic_DNA"/>
</dbReference>
<dbReference type="PANTHER" id="PTHR10339">
    <property type="entry name" value="ADP-RIBOSYLTRANSFERASE"/>
    <property type="match status" value="1"/>
</dbReference>
<comment type="similarity">
    <text evidence="2">Belongs to the Arg-specific ADP-ribosyltransferase family.</text>
</comment>
<evidence type="ECO:0000256" key="9">
    <source>
        <dbReference type="ARBA" id="ARBA00023026"/>
    </source>
</evidence>
<evidence type="ECO:0000256" key="5">
    <source>
        <dbReference type="ARBA" id="ARBA00022656"/>
    </source>
</evidence>
<comment type="caution">
    <text evidence="11">The sequence shown here is derived from an EMBL/GenBank/DDBJ whole genome shotgun (WGS) entry which is preliminary data.</text>
</comment>
<dbReference type="GO" id="GO:0090729">
    <property type="term" value="F:toxin activity"/>
    <property type="evidence" value="ECO:0007669"/>
    <property type="project" value="UniProtKB-KW"/>
</dbReference>
<dbReference type="InterPro" id="IPR050999">
    <property type="entry name" value="ADP-ribosyltransferase_ARG"/>
</dbReference>
<evidence type="ECO:0000256" key="2">
    <source>
        <dbReference type="ARBA" id="ARBA00009558"/>
    </source>
</evidence>
<evidence type="ECO:0000256" key="4">
    <source>
        <dbReference type="ARBA" id="ARBA00022525"/>
    </source>
</evidence>
<dbReference type="SUPFAM" id="SSF56399">
    <property type="entry name" value="ADP-ribosylation"/>
    <property type="match status" value="1"/>
</dbReference>
<evidence type="ECO:0000256" key="8">
    <source>
        <dbReference type="ARBA" id="ARBA00022695"/>
    </source>
</evidence>
<dbReference type="GO" id="GO:0016779">
    <property type="term" value="F:nucleotidyltransferase activity"/>
    <property type="evidence" value="ECO:0007669"/>
    <property type="project" value="UniProtKB-KW"/>
</dbReference>
<dbReference type="InterPro" id="IPR000768">
    <property type="entry name" value="ART"/>
</dbReference>
<accession>A0A939EW68</accession>
<keyword evidence="4" id="KW-0964">Secreted</keyword>
<dbReference type="Pfam" id="PF17642">
    <property type="entry name" value="TssD"/>
    <property type="match status" value="1"/>
</dbReference>
<evidence type="ECO:0000256" key="3">
    <source>
        <dbReference type="ARBA" id="ARBA00012031"/>
    </source>
</evidence>